<comment type="caution">
    <text evidence="2">The sequence shown here is derived from an EMBL/GenBank/DDBJ whole genome shotgun (WGS) entry which is preliminary data.</text>
</comment>
<accession>A0AAD7AX94</accession>
<proteinExistence type="predicted"/>
<gene>
    <name evidence="2" type="ORF">FB45DRAFT_964054</name>
</gene>
<dbReference type="EMBL" id="JARKIF010000187">
    <property type="protein sequence ID" value="KAJ7602964.1"/>
    <property type="molecule type" value="Genomic_DNA"/>
</dbReference>
<feature type="region of interest" description="Disordered" evidence="1">
    <location>
        <begin position="35"/>
        <end position="56"/>
    </location>
</feature>
<evidence type="ECO:0000313" key="3">
    <source>
        <dbReference type="Proteomes" id="UP001221142"/>
    </source>
</evidence>
<name>A0AAD7AX94_9AGAR</name>
<evidence type="ECO:0000313" key="2">
    <source>
        <dbReference type="EMBL" id="KAJ7602964.1"/>
    </source>
</evidence>
<dbReference type="Proteomes" id="UP001221142">
    <property type="component" value="Unassembled WGS sequence"/>
</dbReference>
<dbReference type="AlphaFoldDB" id="A0AAD7AX94"/>
<organism evidence="2 3">
    <name type="scientific">Roridomyces roridus</name>
    <dbReference type="NCBI Taxonomy" id="1738132"/>
    <lineage>
        <taxon>Eukaryota</taxon>
        <taxon>Fungi</taxon>
        <taxon>Dikarya</taxon>
        <taxon>Basidiomycota</taxon>
        <taxon>Agaricomycotina</taxon>
        <taxon>Agaricomycetes</taxon>
        <taxon>Agaricomycetidae</taxon>
        <taxon>Agaricales</taxon>
        <taxon>Marasmiineae</taxon>
        <taxon>Mycenaceae</taxon>
        <taxon>Roridomyces</taxon>
    </lineage>
</organism>
<evidence type="ECO:0000256" key="1">
    <source>
        <dbReference type="SAM" id="MobiDB-lite"/>
    </source>
</evidence>
<sequence>MGRGFRKWRSHSAVSAACAPVRLGPLVTPLFSTSSEEDTTVREANPGTPPQFGEAGLITRRPSGSYRVLPLTLVQTTFTATAGTKVYSHKRLTQAHPSCISIGTPVRYLYPLCQLSCSPALLENIGRSRETERIPLPRLDTTTAEYHGWCIAGA</sequence>
<protein>
    <submittedName>
        <fullName evidence="2">Uncharacterized protein</fullName>
    </submittedName>
</protein>
<keyword evidence="3" id="KW-1185">Reference proteome</keyword>
<reference evidence="2" key="1">
    <citation type="submission" date="2023-03" db="EMBL/GenBank/DDBJ databases">
        <title>Massive genome expansion in bonnet fungi (Mycena s.s.) driven by repeated elements and novel gene families across ecological guilds.</title>
        <authorList>
            <consortium name="Lawrence Berkeley National Laboratory"/>
            <person name="Harder C.B."/>
            <person name="Miyauchi S."/>
            <person name="Viragh M."/>
            <person name="Kuo A."/>
            <person name="Thoen E."/>
            <person name="Andreopoulos B."/>
            <person name="Lu D."/>
            <person name="Skrede I."/>
            <person name="Drula E."/>
            <person name="Henrissat B."/>
            <person name="Morin E."/>
            <person name="Kohler A."/>
            <person name="Barry K."/>
            <person name="LaButti K."/>
            <person name="Morin E."/>
            <person name="Salamov A."/>
            <person name="Lipzen A."/>
            <person name="Mereny Z."/>
            <person name="Hegedus B."/>
            <person name="Baldrian P."/>
            <person name="Stursova M."/>
            <person name="Weitz H."/>
            <person name="Taylor A."/>
            <person name="Grigoriev I.V."/>
            <person name="Nagy L.G."/>
            <person name="Martin F."/>
            <person name="Kauserud H."/>
        </authorList>
    </citation>
    <scope>NUCLEOTIDE SEQUENCE</scope>
    <source>
        <strain evidence="2">9284</strain>
    </source>
</reference>